<keyword evidence="2" id="KW-0560">Oxidoreductase</keyword>
<dbReference type="Proteomes" id="UP001612741">
    <property type="component" value="Unassembled WGS sequence"/>
</dbReference>
<organism evidence="4 5">
    <name type="scientific">Nonomuraea typhae</name>
    <dbReference type="NCBI Taxonomy" id="2603600"/>
    <lineage>
        <taxon>Bacteria</taxon>
        <taxon>Bacillati</taxon>
        <taxon>Actinomycetota</taxon>
        <taxon>Actinomycetes</taxon>
        <taxon>Streptosporangiales</taxon>
        <taxon>Streptosporangiaceae</taxon>
        <taxon>Nonomuraea</taxon>
    </lineage>
</organism>
<feature type="region of interest" description="Disordered" evidence="3">
    <location>
        <begin position="21"/>
        <end position="41"/>
    </location>
</feature>
<dbReference type="InterPro" id="IPR036396">
    <property type="entry name" value="Cyt_P450_sf"/>
</dbReference>
<comment type="caution">
    <text evidence="4">The sequence shown here is derived from an EMBL/GenBank/DDBJ whole genome shotgun (WGS) entry which is preliminary data.</text>
</comment>
<gene>
    <name evidence="4" type="ORF">ACIBG2_46715</name>
</gene>
<dbReference type="RefSeq" id="WP_397090922.1">
    <property type="nucleotide sequence ID" value="NZ_JBITGY010000017.1"/>
</dbReference>
<protein>
    <submittedName>
        <fullName evidence="4">Cytochrome P450</fullName>
    </submittedName>
</protein>
<dbReference type="InterPro" id="IPR002397">
    <property type="entry name" value="Cyt_P450_B"/>
</dbReference>
<keyword evidence="2" id="KW-0503">Monooxygenase</keyword>
<dbReference type="PRINTS" id="PR00385">
    <property type="entry name" value="P450"/>
</dbReference>
<dbReference type="PANTHER" id="PTHR46696:SF1">
    <property type="entry name" value="CYTOCHROME P450 YJIB-RELATED"/>
    <property type="match status" value="1"/>
</dbReference>
<dbReference type="PROSITE" id="PS00086">
    <property type="entry name" value="CYTOCHROME_P450"/>
    <property type="match status" value="1"/>
</dbReference>
<accession>A0ABW7ZAM0</accession>
<dbReference type="InterPro" id="IPR017972">
    <property type="entry name" value="Cyt_P450_CS"/>
</dbReference>
<reference evidence="4 5" key="1">
    <citation type="submission" date="2024-10" db="EMBL/GenBank/DDBJ databases">
        <title>The Natural Products Discovery Center: Release of the First 8490 Sequenced Strains for Exploring Actinobacteria Biosynthetic Diversity.</title>
        <authorList>
            <person name="Kalkreuter E."/>
            <person name="Kautsar S.A."/>
            <person name="Yang D."/>
            <person name="Bader C.D."/>
            <person name="Teijaro C.N."/>
            <person name="Fluegel L."/>
            <person name="Davis C.M."/>
            <person name="Simpson J.R."/>
            <person name="Lauterbach L."/>
            <person name="Steele A.D."/>
            <person name="Gui C."/>
            <person name="Meng S."/>
            <person name="Li G."/>
            <person name="Viehrig K."/>
            <person name="Ye F."/>
            <person name="Su P."/>
            <person name="Kiefer A.F."/>
            <person name="Nichols A."/>
            <person name="Cepeda A.J."/>
            <person name="Yan W."/>
            <person name="Fan B."/>
            <person name="Jiang Y."/>
            <person name="Adhikari A."/>
            <person name="Zheng C.-J."/>
            <person name="Schuster L."/>
            <person name="Cowan T.M."/>
            <person name="Smanski M.J."/>
            <person name="Chevrette M.G."/>
            <person name="De Carvalho L.P.S."/>
            <person name="Shen B."/>
        </authorList>
    </citation>
    <scope>NUCLEOTIDE SEQUENCE [LARGE SCALE GENOMIC DNA]</scope>
    <source>
        <strain evidence="4 5">NPDC050545</strain>
    </source>
</reference>
<keyword evidence="2" id="KW-0479">Metal-binding</keyword>
<evidence type="ECO:0000256" key="2">
    <source>
        <dbReference type="RuleBase" id="RU000461"/>
    </source>
</evidence>
<evidence type="ECO:0000256" key="3">
    <source>
        <dbReference type="SAM" id="MobiDB-lite"/>
    </source>
</evidence>
<name>A0ABW7ZAM0_9ACTN</name>
<keyword evidence="5" id="KW-1185">Reference proteome</keyword>
<dbReference type="SUPFAM" id="SSF48264">
    <property type="entry name" value="Cytochrome P450"/>
    <property type="match status" value="1"/>
</dbReference>
<evidence type="ECO:0000313" key="5">
    <source>
        <dbReference type="Proteomes" id="UP001612741"/>
    </source>
</evidence>
<dbReference type="PANTHER" id="PTHR46696">
    <property type="entry name" value="P450, PUTATIVE (EUROFUNG)-RELATED"/>
    <property type="match status" value="1"/>
</dbReference>
<dbReference type="Pfam" id="PF00067">
    <property type="entry name" value="p450"/>
    <property type="match status" value="1"/>
</dbReference>
<dbReference type="InterPro" id="IPR001128">
    <property type="entry name" value="Cyt_P450"/>
</dbReference>
<comment type="similarity">
    <text evidence="1 2">Belongs to the cytochrome P450 family.</text>
</comment>
<evidence type="ECO:0000313" key="4">
    <source>
        <dbReference type="EMBL" id="MFI6504947.1"/>
    </source>
</evidence>
<evidence type="ECO:0000256" key="1">
    <source>
        <dbReference type="ARBA" id="ARBA00010617"/>
    </source>
</evidence>
<keyword evidence="2" id="KW-0408">Iron</keyword>
<dbReference type="Gene3D" id="1.10.630.10">
    <property type="entry name" value="Cytochrome P450"/>
    <property type="match status" value="1"/>
</dbReference>
<proteinExistence type="inferred from homology"/>
<dbReference type="PRINTS" id="PR00359">
    <property type="entry name" value="BP450"/>
</dbReference>
<dbReference type="CDD" id="cd11031">
    <property type="entry name" value="Cyp158A-like"/>
    <property type="match status" value="1"/>
</dbReference>
<dbReference type="EMBL" id="JBITGY010000017">
    <property type="protein sequence ID" value="MFI6504947.1"/>
    <property type="molecule type" value="Genomic_DNA"/>
</dbReference>
<keyword evidence="2" id="KW-0349">Heme</keyword>
<sequence length="364" mass="40391">MPSGDKVPMAVRHEDVRMLLSSPASSRNLREPGLPRMVNGTTVEDDPAALINQDPPAHTRYRRIMQGTFTPRQIERWRPRAAAIANELIDAAGREFDVVTGFALPLPARVICEMLGVPMDRYAQFREWTEVFLSTSEANAEARGEGYVSFMAYAGELIAEHRARPGDDLLDLLIAARDEGDRLSEDELTNMVFTLILAGHETTASIIIRGTFRLLSHPEQYADLVGDPDLLEPAVEEILRYEGPGGNGLLRRATADIPLSGGVIQEGVVVLPNPAAANQDPEVYEDPRRFDIRRWSESPPSAHLSFGYGTHYCLGANLARMELQEAFRALTTRLPDLRPQEDPADIPWSSDGLIYRPLRLAVKS</sequence>